<dbReference type="EMBL" id="KK853714">
    <property type="protein sequence ID" value="KDQ94597.1"/>
    <property type="molecule type" value="Genomic_DNA"/>
</dbReference>
<proteinExistence type="predicted"/>
<keyword evidence="2" id="KW-1185">Reference proteome</keyword>
<dbReference type="AlphaFoldDB" id="A0A067QH81"/>
<protein>
    <submittedName>
        <fullName evidence="1">Uncharacterized protein</fullName>
    </submittedName>
</protein>
<dbReference type="InParanoid" id="A0A067QH81"/>
<evidence type="ECO:0000313" key="2">
    <source>
        <dbReference type="Proteomes" id="UP000027135"/>
    </source>
</evidence>
<evidence type="ECO:0000313" key="1">
    <source>
        <dbReference type="EMBL" id="KDQ94597.1"/>
    </source>
</evidence>
<accession>A0A067QH81</accession>
<reference evidence="1 2" key="1">
    <citation type="journal article" date="2014" name="Nat. Commun.">
        <title>Molecular traces of alternative social organization in a termite genome.</title>
        <authorList>
            <person name="Terrapon N."/>
            <person name="Li C."/>
            <person name="Robertson H.M."/>
            <person name="Ji L."/>
            <person name="Meng X."/>
            <person name="Booth W."/>
            <person name="Chen Z."/>
            <person name="Childers C.P."/>
            <person name="Glastad K.M."/>
            <person name="Gokhale K."/>
            <person name="Gowin J."/>
            <person name="Gronenberg W."/>
            <person name="Hermansen R.A."/>
            <person name="Hu H."/>
            <person name="Hunt B.G."/>
            <person name="Huylmans A.K."/>
            <person name="Khalil S.M."/>
            <person name="Mitchell R.D."/>
            <person name="Munoz-Torres M.C."/>
            <person name="Mustard J.A."/>
            <person name="Pan H."/>
            <person name="Reese J.T."/>
            <person name="Scharf M.E."/>
            <person name="Sun F."/>
            <person name="Vogel H."/>
            <person name="Xiao J."/>
            <person name="Yang W."/>
            <person name="Yang Z."/>
            <person name="Yang Z."/>
            <person name="Zhou J."/>
            <person name="Zhu J."/>
            <person name="Brent C.S."/>
            <person name="Elsik C.G."/>
            <person name="Goodisman M.A."/>
            <person name="Liberles D.A."/>
            <person name="Roe R.M."/>
            <person name="Vargo E.L."/>
            <person name="Vilcinskas A."/>
            <person name="Wang J."/>
            <person name="Bornberg-Bauer E."/>
            <person name="Korb J."/>
            <person name="Zhang G."/>
            <person name="Liebig J."/>
        </authorList>
    </citation>
    <scope>NUCLEOTIDE SEQUENCE [LARGE SCALE GENOMIC DNA]</scope>
    <source>
        <tissue evidence="1">Whole organism</tissue>
    </source>
</reference>
<organism evidence="1 2">
    <name type="scientific">Zootermopsis nevadensis</name>
    <name type="common">Dampwood termite</name>
    <dbReference type="NCBI Taxonomy" id="136037"/>
    <lineage>
        <taxon>Eukaryota</taxon>
        <taxon>Metazoa</taxon>
        <taxon>Ecdysozoa</taxon>
        <taxon>Arthropoda</taxon>
        <taxon>Hexapoda</taxon>
        <taxon>Insecta</taxon>
        <taxon>Pterygota</taxon>
        <taxon>Neoptera</taxon>
        <taxon>Polyneoptera</taxon>
        <taxon>Dictyoptera</taxon>
        <taxon>Blattodea</taxon>
        <taxon>Blattoidea</taxon>
        <taxon>Termitoidae</taxon>
        <taxon>Termopsidae</taxon>
        <taxon>Zootermopsis</taxon>
    </lineage>
</organism>
<sequence>MGGMLCGLFKRSTVGWISAMRTRAAPCDEPQHQIGGLLPRKCLAASPSCQSNTSCGTINH</sequence>
<name>A0A067QH81_ZOONE</name>
<gene>
    <name evidence="1" type="ORF">L798_05823</name>
</gene>
<dbReference type="Proteomes" id="UP000027135">
    <property type="component" value="Unassembled WGS sequence"/>
</dbReference>